<protein>
    <recommendedName>
        <fullName evidence="3">Carboxylic ester hydrolase</fullName>
        <ecNumber evidence="3">3.1.1.-</ecNumber>
    </recommendedName>
</protein>
<dbReference type="OrthoDB" id="6846267at2759"/>
<comment type="caution">
    <text evidence="5">The sequence shown here is derived from an EMBL/GenBank/DDBJ whole genome shotgun (WGS) entry which is preliminary data.</text>
</comment>
<evidence type="ECO:0000256" key="3">
    <source>
        <dbReference type="RuleBase" id="RU361235"/>
    </source>
</evidence>
<dbReference type="AlphaFoldDB" id="A0A8J2PHB8"/>
<evidence type="ECO:0000313" key="5">
    <source>
        <dbReference type="EMBL" id="CAG7815080.1"/>
    </source>
</evidence>
<dbReference type="Pfam" id="PF00135">
    <property type="entry name" value="COesterase"/>
    <property type="match status" value="1"/>
</dbReference>
<accession>A0A8J2PHB8</accession>
<sequence length="575" mass="65472">MGSFWFQAFSDLVYEVCLLATLWKLLQVFWDTVFKAVEQWIQNQEQGMEEEVDEDEWHDAQQILDPIEEDEGFFEEIPPVAKSAWKKVLPAKKVSPECLQYNPFRGFRVTGNEDCLYLNIYTPKVYFEGEEKKLPVIVWIHGGFYNFGSGGEYGPAYLLEKNVVLVTINYRLGVLGFLSTGDKSAPGNNGLRDQAMAIKWVADNIGSFGGDKNRITVVGFSAGGSSVHFHMLTNRTRNYFQQAISMSGTAFNPWALIPVQEVQKATRQMADIFQCPTRPSQAMVDCLRRQSSASLVARQSALFPKWPYPYVLFGPVVDAFEGNADPIIPLSPEDAYKSKAVHNITWIATMTKQEGHFALLFPTLMGRMTTLRRHWKNIAPLLLVYEKETDKVAEVTDKITDYYFKGVDPLVASLDTFSEMYTDRHFGNSLHKALQYHSKIAPTYSYVFDFMGKYNLGNLIGQRQHEWGVGHAEDTFYLFNSSSSYAGFKKSDPELKLSSIMVNVICNFVRTGKPTYTTENATTWDIWERIEDPDAMSFLQLATDIKMVPEPHQNRIKFWEGLNLTSVIPSKIRSL</sequence>
<keyword evidence="6" id="KW-1185">Reference proteome</keyword>
<dbReference type="PROSITE" id="PS00941">
    <property type="entry name" value="CARBOXYLESTERASE_B_2"/>
    <property type="match status" value="1"/>
</dbReference>
<feature type="domain" description="Carboxylesterase type B" evidence="4">
    <location>
        <begin position="78"/>
        <end position="559"/>
    </location>
</feature>
<dbReference type="InterPro" id="IPR019819">
    <property type="entry name" value="Carboxylesterase_B_CS"/>
</dbReference>
<reference evidence="5" key="1">
    <citation type="submission" date="2021-06" db="EMBL/GenBank/DDBJ databases">
        <authorList>
            <person name="Hodson N. C."/>
            <person name="Mongue J. A."/>
            <person name="Jaron S. K."/>
        </authorList>
    </citation>
    <scope>NUCLEOTIDE SEQUENCE</scope>
</reference>
<evidence type="ECO:0000256" key="1">
    <source>
        <dbReference type="ARBA" id="ARBA00022487"/>
    </source>
</evidence>
<keyword evidence="2" id="KW-0325">Glycoprotein</keyword>
<organism evidence="5 6">
    <name type="scientific">Allacma fusca</name>
    <dbReference type="NCBI Taxonomy" id="39272"/>
    <lineage>
        <taxon>Eukaryota</taxon>
        <taxon>Metazoa</taxon>
        <taxon>Ecdysozoa</taxon>
        <taxon>Arthropoda</taxon>
        <taxon>Hexapoda</taxon>
        <taxon>Collembola</taxon>
        <taxon>Symphypleona</taxon>
        <taxon>Sminthuridae</taxon>
        <taxon>Allacma</taxon>
    </lineage>
</organism>
<dbReference type="PROSITE" id="PS00122">
    <property type="entry name" value="CARBOXYLESTERASE_B_1"/>
    <property type="match status" value="1"/>
</dbReference>
<dbReference type="Proteomes" id="UP000708208">
    <property type="component" value="Unassembled WGS sequence"/>
</dbReference>
<dbReference type="InterPro" id="IPR019826">
    <property type="entry name" value="Carboxylesterase_B_AS"/>
</dbReference>
<evidence type="ECO:0000256" key="2">
    <source>
        <dbReference type="ARBA" id="ARBA00023180"/>
    </source>
</evidence>
<keyword evidence="3" id="KW-0378">Hydrolase</keyword>
<dbReference type="EC" id="3.1.1.-" evidence="3"/>
<dbReference type="InterPro" id="IPR002018">
    <property type="entry name" value="CarbesteraseB"/>
</dbReference>
<dbReference type="InterPro" id="IPR050309">
    <property type="entry name" value="Type-B_Carboxylest/Lipase"/>
</dbReference>
<dbReference type="GO" id="GO:0052689">
    <property type="term" value="F:carboxylic ester hydrolase activity"/>
    <property type="evidence" value="ECO:0007669"/>
    <property type="project" value="UniProtKB-KW"/>
</dbReference>
<keyword evidence="1" id="KW-0719">Serine esterase</keyword>
<gene>
    <name evidence="5" type="ORF">AFUS01_LOCUS25782</name>
</gene>
<evidence type="ECO:0000259" key="4">
    <source>
        <dbReference type="Pfam" id="PF00135"/>
    </source>
</evidence>
<proteinExistence type="inferred from homology"/>
<evidence type="ECO:0000313" key="6">
    <source>
        <dbReference type="Proteomes" id="UP000708208"/>
    </source>
</evidence>
<name>A0A8J2PHB8_9HEXA</name>
<comment type="similarity">
    <text evidence="3">Belongs to the type-B carboxylesterase/lipase family.</text>
</comment>
<dbReference type="PANTHER" id="PTHR11559">
    <property type="entry name" value="CARBOXYLESTERASE"/>
    <property type="match status" value="1"/>
</dbReference>
<dbReference type="EMBL" id="CAJVCH010335049">
    <property type="protein sequence ID" value="CAG7815080.1"/>
    <property type="molecule type" value="Genomic_DNA"/>
</dbReference>